<evidence type="ECO:0000256" key="13">
    <source>
        <dbReference type="HAMAP-Rule" id="MF_00111"/>
    </source>
</evidence>
<dbReference type="NCBIfam" id="NF006873">
    <property type="entry name" value="PRK09369.1"/>
    <property type="match status" value="1"/>
</dbReference>
<dbReference type="Proteomes" id="UP000515743">
    <property type="component" value="Chromosome"/>
</dbReference>
<dbReference type="PANTHER" id="PTHR43783">
    <property type="entry name" value="UDP-N-ACETYLGLUCOSAMINE 1-CARBOXYVINYLTRANSFERASE"/>
    <property type="match status" value="1"/>
</dbReference>
<evidence type="ECO:0000256" key="3">
    <source>
        <dbReference type="ARBA" id="ARBA00022490"/>
    </source>
</evidence>
<dbReference type="GO" id="GO:0008360">
    <property type="term" value="P:regulation of cell shape"/>
    <property type="evidence" value="ECO:0007669"/>
    <property type="project" value="UniProtKB-KW"/>
</dbReference>
<dbReference type="NCBIfam" id="TIGR01072">
    <property type="entry name" value="murA"/>
    <property type="match status" value="1"/>
</dbReference>
<dbReference type="SUPFAM" id="SSF55205">
    <property type="entry name" value="EPT/RTPC-like"/>
    <property type="match status" value="1"/>
</dbReference>
<dbReference type="UniPathway" id="UPA00219"/>
<evidence type="ECO:0000256" key="5">
    <source>
        <dbReference type="ARBA" id="ARBA00022679"/>
    </source>
</evidence>
<evidence type="ECO:0000256" key="4">
    <source>
        <dbReference type="ARBA" id="ARBA00022618"/>
    </source>
</evidence>
<keyword evidence="4 13" id="KW-0132">Cell division</keyword>
<evidence type="ECO:0000313" key="16">
    <source>
        <dbReference type="Proteomes" id="UP000515743"/>
    </source>
</evidence>
<evidence type="ECO:0000256" key="2">
    <source>
        <dbReference type="ARBA" id="ARBA00004752"/>
    </source>
</evidence>
<dbReference type="KEGG" id="cik:H0194_03655"/>
<keyword evidence="9 13" id="KW-0961">Cell wall biogenesis/degradation</keyword>
<keyword evidence="7 13" id="KW-0573">Peptidoglycan synthesis</keyword>
<dbReference type="Gene3D" id="3.65.10.10">
    <property type="entry name" value="Enolpyruvate transferase domain"/>
    <property type="match status" value="2"/>
</dbReference>
<keyword evidence="8 13" id="KW-0131">Cell cycle</keyword>
<keyword evidence="3 13" id="KW-0963">Cytoplasm</keyword>
<dbReference type="GO" id="GO:0008760">
    <property type="term" value="F:UDP-N-acetylglucosamine 1-carboxyvinyltransferase activity"/>
    <property type="evidence" value="ECO:0007669"/>
    <property type="project" value="UniProtKB-UniRule"/>
</dbReference>
<comment type="caution">
    <text evidence="13">Lacks conserved residue(s) required for the propagation of feature annotation.</text>
</comment>
<dbReference type="Pfam" id="PF00275">
    <property type="entry name" value="EPSP_synthase"/>
    <property type="match status" value="1"/>
</dbReference>
<dbReference type="GO" id="GO:0005737">
    <property type="term" value="C:cytoplasm"/>
    <property type="evidence" value="ECO:0007669"/>
    <property type="project" value="UniProtKB-SubCell"/>
</dbReference>
<accession>A0A7G7CR94</accession>
<evidence type="ECO:0000256" key="10">
    <source>
        <dbReference type="ARBA" id="ARBA00037534"/>
    </source>
</evidence>
<dbReference type="HAMAP" id="MF_00111">
    <property type="entry name" value="MurA"/>
    <property type="match status" value="1"/>
</dbReference>
<protein>
    <recommendedName>
        <fullName evidence="13">UDP-N-acetylglucosamine 1-carboxyvinyltransferase</fullName>
        <ecNumber evidence="13">2.5.1.7</ecNumber>
    </recommendedName>
    <alternativeName>
        <fullName evidence="13">Enoylpyruvate transferase</fullName>
    </alternativeName>
    <alternativeName>
        <fullName evidence="13">UDP-N-acetylglucosamine enolpyruvyl transferase</fullName>
        <shortName evidence="13">EPT</shortName>
    </alternativeName>
</protein>
<feature type="binding site" evidence="13">
    <location>
        <position position="305"/>
    </location>
    <ligand>
        <name>UDP-N-acetyl-alpha-D-glucosamine</name>
        <dbReference type="ChEBI" id="CHEBI:57705"/>
    </ligand>
</feature>
<name>A0A7G7CR94_9CORY</name>
<feature type="binding site" evidence="13">
    <location>
        <position position="327"/>
    </location>
    <ligand>
        <name>UDP-N-acetyl-alpha-D-glucosamine</name>
        <dbReference type="ChEBI" id="CHEBI:57705"/>
    </ligand>
</feature>
<evidence type="ECO:0000256" key="1">
    <source>
        <dbReference type="ARBA" id="ARBA00004496"/>
    </source>
</evidence>
<dbReference type="InterPro" id="IPR001986">
    <property type="entry name" value="Enolpyruvate_Tfrase_dom"/>
</dbReference>
<comment type="pathway">
    <text evidence="2 13">Cell wall biogenesis; peptidoglycan biosynthesis.</text>
</comment>
<dbReference type="GO" id="GO:0019277">
    <property type="term" value="P:UDP-N-acetylgalactosamine biosynthetic process"/>
    <property type="evidence" value="ECO:0007669"/>
    <property type="project" value="InterPro"/>
</dbReference>
<dbReference type="EC" id="2.5.1.7" evidence="13"/>
<evidence type="ECO:0000256" key="12">
    <source>
        <dbReference type="ARBA" id="ARBA00047527"/>
    </source>
</evidence>
<sequence length="424" mass="45051">MKDQFLVSGGARLQGSVKVDGAKNSVLKLMAAALLAEGTTTLTNCPEILDVPLMQKVLEGLGCEVTVDGGAVSITTPSELSSDADFDAVRQFRASVCVLGPLTARCGRAKVALPGGDAIGSRPLDMHQSGLEKMGATTRIEHGAVVAEVDRLRGAHIKLDFPSVGATENIVTAAVLADGVTTLDNAAREPEIMDLCDMLMSMGAQIDGAGSSTLTITGVDKLCPTTHEVVGDRIVAGTWAYAAVMTQGDITVGGISPRHLHLPLEKLKVAGAHIETYENGFRAKMDRRPDAVDYQTLPFPGFPTDLQPMAIGLSVIANGTSVITENVFESRFRFVDELLRLGADAQVDGHHVVIRGIDKLSSTHVWSSDIRAGAGLVLAGLVADEQTVVHDVYHIDRGYPHFVENLNRLGANVQRVSVEEPEIY</sequence>
<comment type="catalytic activity">
    <reaction evidence="12 13">
        <text>phosphoenolpyruvate + UDP-N-acetyl-alpha-D-glucosamine = UDP-N-acetyl-3-O-(1-carboxyvinyl)-alpha-D-glucosamine + phosphate</text>
        <dbReference type="Rhea" id="RHEA:18681"/>
        <dbReference type="ChEBI" id="CHEBI:43474"/>
        <dbReference type="ChEBI" id="CHEBI:57705"/>
        <dbReference type="ChEBI" id="CHEBI:58702"/>
        <dbReference type="ChEBI" id="CHEBI:68483"/>
        <dbReference type="EC" id="2.5.1.7"/>
    </reaction>
</comment>
<feature type="domain" description="Enolpyruvate transferase" evidence="14">
    <location>
        <begin position="8"/>
        <end position="406"/>
    </location>
</feature>
<feature type="binding site" evidence="13">
    <location>
        <begin position="23"/>
        <end position="24"/>
    </location>
    <ligand>
        <name>phosphoenolpyruvate</name>
        <dbReference type="ChEBI" id="CHEBI:58702"/>
    </ligand>
</feature>
<proteinExistence type="inferred from homology"/>
<dbReference type="CDD" id="cd01555">
    <property type="entry name" value="UdpNAET"/>
    <property type="match status" value="1"/>
</dbReference>
<dbReference type="AlphaFoldDB" id="A0A7G7CR94"/>
<gene>
    <name evidence="13 15" type="primary">murA</name>
    <name evidence="15" type="ORF">H0194_03655</name>
</gene>
<keyword evidence="16" id="KW-1185">Reference proteome</keyword>
<evidence type="ECO:0000256" key="8">
    <source>
        <dbReference type="ARBA" id="ARBA00023306"/>
    </source>
</evidence>
<dbReference type="GO" id="GO:0071555">
    <property type="term" value="P:cell wall organization"/>
    <property type="evidence" value="ECO:0007669"/>
    <property type="project" value="UniProtKB-KW"/>
</dbReference>
<dbReference type="RefSeq" id="WP_185176483.1">
    <property type="nucleotide sequence ID" value="NZ_CP059404.1"/>
</dbReference>
<dbReference type="InterPro" id="IPR013792">
    <property type="entry name" value="RNA3'P_cycl/enolpyr_Trfase_a/b"/>
</dbReference>
<feature type="active site" description="Proton donor" evidence="13">
    <location>
        <position position="117"/>
    </location>
</feature>
<keyword evidence="5 13" id="KW-0808">Transferase</keyword>
<dbReference type="InterPro" id="IPR036968">
    <property type="entry name" value="Enolpyruvate_Tfrase_sf"/>
</dbReference>
<dbReference type="PANTHER" id="PTHR43783:SF1">
    <property type="entry name" value="UDP-N-ACETYLGLUCOSAMINE 1-CARBOXYVINYLTRANSFERASE"/>
    <property type="match status" value="1"/>
</dbReference>
<evidence type="ECO:0000256" key="11">
    <source>
        <dbReference type="ARBA" id="ARBA00038367"/>
    </source>
</evidence>
<reference evidence="15 16" key="1">
    <citation type="submission" date="2020-07" db="EMBL/GenBank/DDBJ databases">
        <title>Complete genome and description of Corynebacterium incognita strain Marseille-Q3630 sp. nov.</title>
        <authorList>
            <person name="Boxberger M."/>
        </authorList>
    </citation>
    <scope>NUCLEOTIDE SEQUENCE [LARGE SCALE GENOMIC DNA]</scope>
    <source>
        <strain evidence="15 16">Marseille-Q3630</strain>
    </source>
</reference>
<evidence type="ECO:0000256" key="7">
    <source>
        <dbReference type="ARBA" id="ARBA00022984"/>
    </source>
</evidence>
<comment type="function">
    <text evidence="10 13">Cell wall formation. Adds enolpyruvyl to UDP-N-acetylglucosamine.</text>
</comment>
<feature type="binding site" evidence="13">
    <location>
        <position position="93"/>
    </location>
    <ligand>
        <name>UDP-N-acetyl-alpha-D-glucosamine</name>
        <dbReference type="ChEBI" id="CHEBI:57705"/>
    </ligand>
</feature>
<dbReference type="GO" id="GO:0009252">
    <property type="term" value="P:peptidoglycan biosynthetic process"/>
    <property type="evidence" value="ECO:0007669"/>
    <property type="project" value="UniProtKB-UniRule"/>
</dbReference>
<dbReference type="EMBL" id="CP059404">
    <property type="protein sequence ID" value="QNE90110.1"/>
    <property type="molecule type" value="Genomic_DNA"/>
</dbReference>
<dbReference type="InterPro" id="IPR005750">
    <property type="entry name" value="UDP_GlcNAc_COvinyl_MurA"/>
</dbReference>
<evidence type="ECO:0000256" key="6">
    <source>
        <dbReference type="ARBA" id="ARBA00022960"/>
    </source>
</evidence>
<evidence type="ECO:0000313" key="15">
    <source>
        <dbReference type="EMBL" id="QNE90110.1"/>
    </source>
</evidence>
<dbReference type="InterPro" id="IPR050068">
    <property type="entry name" value="MurA_subfamily"/>
</dbReference>
<keyword evidence="6 13" id="KW-0133">Cell shape</keyword>
<comment type="similarity">
    <text evidence="11 13">Belongs to the EPSP synthase family. MurA subfamily.</text>
</comment>
<organism evidence="15 16">
    <name type="scientific">Corynebacterium incognita</name>
    <dbReference type="NCBI Taxonomy" id="2754725"/>
    <lineage>
        <taxon>Bacteria</taxon>
        <taxon>Bacillati</taxon>
        <taxon>Actinomycetota</taxon>
        <taxon>Actinomycetes</taxon>
        <taxon>Mycobacteriales</taxon>
        <taxon>Corynebacteriaceae</taxon>
        <taxon>Corynebacterium</taxon>
    </lineage>
</organism>
<evidence type="ECO:0000259" key="14">
    <source>
        <dbReference type="Pfam" id="PF00275"/>
    </source>
</evidence>
<dbReference type="GO" id="GO:0051301">
    <property type="term" value="P:cell division"/>
    <property type="evidence" value="ECO:0007669"/>
    <property type="project" value="UniProtKB-KW"/>
</dbReference>
<comment type="subcellular location">
    <subcellularLocation>
        <location evidence="1 13">Cytoplasm</location>
    </subcellularLocation>
</comment>
<evidence type="ECO:0000256" key="9">
    <source>
        <dbReference type="ARBA" id="ARBA00023316"/>
    </source>
</evidence>